<sequence>MKAFRTTRQSLMEIAELIPSDEIATVAFSNLATLRGLLHSVRISYCAIRITHDASRLRDLAHSNLFH</sequence>
<dbReference type="AlphaFoldDB" id="A0A0F9IHR9"/>
<proteinExistence type="predicted"/>
<gene>
    <name evidence="1" type="ORF">LCGC14_1577760</name>
</gene>
<organism evidence="1">
    <name type="scientific">marine sediment metagenome</name>
    <dbReference type="NCBI Taxonomy" id="412755"/>
    <lineage>
        <taxon>unclassified sequences</taxon>
        <taxon>metagenomes</taxon>
        <taxon>ecological metagenomes</taxon>
    </lineage>
</organism>
<protein>
    <submittedName>
        <fullName evidence="1">Uncharacterized protein</fullName>
    </submittedName>
</protein>
<reference evidence="1" key="1">
    <citation type="journal article" date="2015" name="Nature">
        <title>Complex archaea that bridge the gap between prokaryotes and eukaryotes.</title>
        <authorList>
            <person name="Spang A."/>
            <person name="Saw J.H."/>
            <person name="Jorgensen S.L."/>
            <person name="Zaremba-Niedzwiedzka K."/>
            <person name="Martijn J."/>
            <person name="Lind A.E."/>
            <person name="van Eijk R."/>
            <person name="Schleper C."/>
            <person name="Guy L."/>
            <person name="Ettema T.J."/>
        </authorList>
    </citation>
    <scope>NUCLEOTIDE SEQUENCE</scope>
</reference>
<name>A0A0F9IHR9_9ZZZZ</name>
<dbReference type="EMBL" id="LAZR01012381">
    <property type="protein sequence ID" value="KKM27136.1"/>
    <property type="molecule type" value="Genomic_DNA"/>
</dbReference>
<comment type="caution">
    <text evidence="1">The sequence shown here is derived from an EMBL/GenBank/DDBJ whole genome shotgun (WGS) entry which is preliminary data.</text>
</comment>
<accession>A0A0F9IHR9</accession>
<evidence type="ECO:0000313" key="1">
    <source>
        <dbReference type="EMBL" id="KKM27136.1"/>
    </source>
</evidence>